<protein>
    <submittedName>
        <fullName evidence="4">Mg2+ transporter-like zinc transport</fullName>
    </submittedName>
</protein>
<evidence type="ECO:0000256" key="3">
    <source>
        <dbReference type="SAM" id="Phobius"/>
    </source>
</evidence>
<keyword evidence="3" id="KW-1133">Transmembrane helix</keyword>
<dbReference type="InterPro" id="IPR002523">
    <property type="entry name" value="MgTranspt_CorA/ZnTranspt_ZntB"/>
</dbReference>
<feature type="region of interest" description="Disordered" evidence="2">
    <location>
        <begin position="820"/>
        <end position="839"/>
    </location>
</feature>
<feature type="coiled-coil region" evidence="1">
    <location>
        <begin position="1159"/>
        <end position="1211"/>
    </location>
</feature>
<dbReference type="Proteomes" id="UP000266234">
    <property type="component" value="Unassembled WGS sequence"/>
</dbReference>
<reference evidence="4 5" key="1">
    <citation type="journal article" date="2018" name="PLoS Pathog.">
        <title>Evolution of structural diversity of trichothecenes, a family of toxins produced by plant pathogenic and entomopathogenic fungi.</title>
        <authorList>
            <person name="Proctor R.H."/>
            <person name="McCormick S.P."/>
            <person name="Kim H.S."/>
            <person name="Cardoza R.E."/>
            <person name="Stanley A.M."/>
            <person name="Lindo L."/>
            <person name="Kelly A."/>
            <person name="Brown D.W."/>
            <person name="Lee T."/>
            <person name="Vaughan M.M."/>
            <person name="Alexander N.J."/>
            <person name="Busman M."/>
            <person name="Gutierrez S."/>
        </authorList>
    </citation>
    <scope>NUCLEOTIDE SEQUENCE [LARGE SCALE GENOMIC DNA]</scope>
    <source>
        <strain evidence="4 5">NRRL 20695</strain>
    </source>
</reference>
<dbReference type="GO" id="GO:0016020">
    <property type="term" value="C:membrane"/>
    <property type="evidence" value="ECO:0007669"/>
    <property type="project" value="InterPro"/>
</dbReference>
<sequence length="1338" mass="154515">MESSSATCTYSFGDNGTTAIVSPSGRLMRLSKYFPGQKTGFCVDHRSIPEPYAVVERINIFLASASDPDRNIGFYPRSGWLESFGENTQVSWVDDRWPTFNMGGKDGIEKIHYYSSDGAVYQTFDLIKGQPPMEFTADLLIRELEFCESRNLFNEAYSDNPQYGTVLGAGGKCIKRWHKMNDDQAKTSHNNKETSQGSHSHLALFIYAYANKVALSFQKTNNTNEGVNSQTYRLVWPDRLTSVTDDSASATDPINVTFVYVLQLIATNSPNSFSTAFTHPEFRFLEAPRLPERDMQRERQFTDNTELNNLLKRNLEHILSVCSIPVSCGNDPAIALTCGDVDDHRVATAASFHSFQFLLAALSHFEFPDKNEKSDIEISSAYDIEMSQRIRKVLIGHLKWVFDQEYRDLASNPTCPHTWINGKEIKDWQENLEMPPACLVDAPFHFIKAGDFYEYDKGETWKAPEKANLAVRSWIAELDQKNKLGSYAFPRNMTDPMHNFYLSDHIFIWRATKSVEALGLKSALTINILDSGRTKKTQSQRDYSSSKIQSHILKRFTAENPVSKKRMLAVSRSPNHIRFLFRTRDTALFYAMDSKLFDKSVSSQNDQNEWEDKIDIWKNLVECQHVHEDNDDTNWDEPLRFALSVIMGCKGKPMNSYSARDMHTRGLSILINGVWPNGLFPGQFGIDHEPDISDIGWKRDKYWSDTFEIPYILLKHAKYSKNKEDSPQTTVEYDLLTLLRELEDQKNPRSPSVQWSSSMKTIFPWNNSVDQTNIVQLTDEWLYNEPKFFNWQWRSSWGKMLYETFFELVGEDNNDPALKGVRIDVPRSKPGKGKPSNSTWKEVSSWLQLEKLMKQERVLEKAKKRLYVSRAPDPAKNIPYLHTEPELNAVYLFWDRHCSDYSYFFEHTEPEMNRWTAEFHLTLNSLDLEMPTGVPENADTGSSLDKEVDFRELKKMVISFRFDGDFFDRYWTCLLLDSTPLEKAPTGYTDVEYSVESMLRNIRSGNQDHFSLPELDGNKEPWRQRRVLELLIFQRIVDQMHKFIKVITEDSDRILESHDTDEGFMPPSQDTERASYSIEDLDNSRIKVNKRQICIKKHQQRLQTVDQGITESFVPIDLWLNREQERHTERPRWTFSDEMKHRNIISKLRIQNDHTIQDIRRKQTALRNLNEKFNRLLEKYDRSLEKIDRQVEKLDRAREVMRNEVDRARAADIQRFTYVTVVFLPLGFATGVFSMSEAPTGETLRNMVLTSLGALAVTIFLIVCVTKLPPTLPRISNILQQKGTTSTTAKVPSTPPRTSDMMKQKDTMPTTADGTHTGERVEDEARSNFGVLSCKSDE</sequence>
<accession>A0A395T6C4</accession>
<dbReference type="EMBL" id="PXOG01000033">
    <property type="protein sequence ID" value="RGP80294.1"/>
    <property type="molecule type" value="Genomic_DNA"/>
</dbReference>
<name>A0A395T6C4_9HYPO</name>
<evidence type="ECO:0000313" key="5">
    <source>
        <dbReference type="Proteomes" id="UP000266234"/>
    </source>
</evidence>
<keyword evidence="1" id="KW-0175">Coiled coil</keyword>
<evidence type="ECO:0000313" key="4">
    <source>
        <dbReference type="EMBL" id="RGP80294.1"/>
    </source>
</evidence>
<evidence type="ECO:0000256" key="2">
    <source>
        <dbReference type="SAM" id="MobiDB-lite"/>
    </source>
</evidence>
<dbReference type="GO" id="GO:0046873">
    <property type="term" value="F:metal ion transmembrane transporter activity"/>
    <property type="evidence" value="ECO:0007669"/>
    <property type="project" value="InterPro"/>
</dbReference>
<feature type="compositionally biased region" description="Basic and acidic residues" evidence="2">
    <location>
        <begin position="1316"/>
        <end position="1326"/>
    </location>
</feature>
<organism evidence="4 5">
    <name type="scientific">Fusarium longipes</name>
    <dbReference type="NCBI Taxonomy" id="694270"/>
    <lineage>
        <taxon>Eukaryota</taxon>
        <taxon>Fungi</taxon>
        <taxon>Dikarya</taxon>
        <taxon>Ascomycota</taxon>
        <taxon>Pezizomycotina</taxon>
        <taxon>Sordariomycetes</taxon>
        <taxon>Hypocreomycetidae</taxon>
        <taxon>Hypocreales</taxon>
        <taxon>Nectriaceae</taxon>
        <taxon>Fusarium</taxon>
    </lineage>
</organism>
<dbReference type="Pfam" id="PF01544">
    <property type="entry name" value="CorA"/>
    <property type="match status" value="1"/>
</dbReference>
<dbReference type="STRING" id="694270.A0A395T6C4"/>
<evidence type="ECO:0000256" key="1">
    <source>
        <dbReference type="SAM" id="Coils"/>
    </source>
</evidence>
<proteinExistence type="predicted"/>
<keyword evidence="3" id="KW-0812">Transmembrane</keyword>
<keyword evidence="5" id="KW-1185">Reference proteome</keyword>
<dbReference type="OrthoDB" id="5361176at2759"/>
<feature type="transmembrane region" description="Helical" evidence="3">
    <location>
        <begin position="1216"/>
        <end position="1235"/>
    </location>
</feature>
<feature type="transmembrane region" description="Helical" evidence="3">
    <location>
        <begin position="1247"/>
        <end position="1268"/>
    </location>
</feature>
<keyword evidence="3" id="KW-0472">Membrane</keyword>
<feature type="region of interest" description="Disordered" evidence="2">
    <location>
        <begin position="1283"/>
        <end position="1338"/>
    </location>
</feature>
<gene>
    <name evidence="4" type="ORF">FLONG3_1595</name>
</gene>
<comment type="caution">
    <text evidence="4">The sequence shown here is derived from an EMBL/GenBank/DDBJ whole genome shotgun (WGS) entry which is preliminary data.</text>
</comment>
<dbReference type="Gene3D" id="1.20.58.340">
    <property type="entry name" value="Magnesium transport protein CorA, transmembrane region"/>
    <property type="match status" value="1"/>
</dbReference>